<dbReference type="Pfam" id="PF00270">
    <property type="entry name" value="DEAD"/>
    <property type="match status" value="1"/>
</dbReference>
<sequence>MCQNQEKNNSFDYLLKSFSEKEQGIDFEGLSGSKKAYIAFRLYIKHKLPTLVIVPSVKESADFVNDLNYFFNGQNIPVMIFPQYNVSSKSVSYHNEIASDRIRTLYKAIESQIPPIIVTTPGALAGRLIPKNELLNFSELIAEGEEIERDRFIAKLVAGGYCRTAIVEEPGDYCIRGGIIDIFTPLYPDPLRIDLSDDFIESIRFFSAASQRSLKPVHEAIILPAKEAIIKANDLNYIVSHIRELASGLNIPVTKVRTIIDKIKNEGVLPEIEGLNCLVYSKPDSFFDYIPKNSIIIMDEPEQLKETTEKLFDKEQKDYSLARDEQRLSINPEKIYLSWNEIFKIINEKTYYSFRSIGFFSIDEHKRCSIKCSDFIKSNDLVIQDLKNRIKKENYLLPLAQWIDDKINLRCVTLIVCSTMSQAERIKSLLLPYGITPRIKENYTMSLGIKGETYICLGRISSGFVYLEESMAIITEDEIFGAKHHVQKQSARRPASMIIAFEDLKKGDLVVHNDHGIGQYEGIAKLTVDGSTNDFLLILYKDDDRLYLPVDKMNMVFKYMGVDEIVPVLDKMGGKAWDRVKERAKKSAEKIAGELLKLYATRKVNEGFAHKKPDSYFKDFEAEFSYEETPDQLSAIDDVMSDMENNTPMDRLVCGDVGYGKTEVALRASFLAINCAKQVAVLVPTTVLAEQHFSTFKARFEKYPVNIECLSRFRSIKEQKRIISDISSGKADIVIGTHRLLQKDVIFKDLGLIVLDEEHRFGVKHKEKLKKLRNNVDVLALTATPIPRTLHMSLTGIRDISVISTPPEHRQSIITYVSEFDEALIAEAVRKELARKGQIYFVHNNIFTIDKIANKLHELIPEIKIGIGHGRLSENELESVMLKFVNKDIDMLVCTTIIESGLDIPSANTIIINRADRFGLAQIYQLRGRVGRSDEQAYAYLFIPKDSILGKDAQKRLKVLMEHSDLGSGFQIAMSDLRIRGGGTILGASQSGHIAAIGYEMFLKLMEEAVCELKGEPVNKIIEPEINISMSAYLSELYVSDIDQRLTAYRRLSRMTELYEVSDFKAELEDRFGPLPKEASNLLVKIMFRILAQKSGIQRLNLKDRQLFLYFSQDSSIKNPSELINMVVSNKGRFEFTPDHVLKVNLMKHSFIRQIGEVKNILKEIVQRVNS</sequence>
<gene>
    <name evidence="13" type="primary">mfd</name>
    <name evidence="16" type="ORF">N47_G33270</name>
</gene>
<dbReference type="HAMAP" id="MF_00969">
    <property type="entry name" value="TRCF"/>
    <property type="match status" value="1"/>
</dbReference>
<dbReference type="EMBL" id="FR695868">
    <property type="protein sequence ID" value="CBX28003.1"/>
    <property type="molecule type" value="Genomic_DNA"/>
</dbReference>
<dbReference type="Gene3D" id="3.40.50.11140">
    <property type="match status" value="1"/>
</dbReference>
<evidence type="ECO:0000256" key="4">
    <source>
        <dbReference type="ARBA" id="ARBA00022763"/>
    </source>
</evidence>
<dbReference type="Pfam" id="PF17757">
    <property type="entry name" value="UvrB_inter"/>
    <property type="match status" value="1"/>
</dbReference>
<dbReference type="SMART" id="SM00487">
    <property type="entry name" value="DEXDc"/>
    <property type="match status" value="1"/>
</dbReference>
<dbReference type="SMART" id="SM01058">
    <property type="entry name" value="CarD_TRCF"/>
    <property type="match status" value="1"/>
</dbReference>
<dbReference type="InterPro" id="IPR041471">
    <property type="entry name" value="UvrB_inter"/>
</dbReference>
<dbReference type="InterPro" id="IPR047112">
    <property type="entry name" value="RecG/Mfd"/>
</dbReference>
<name>E1YBQ9_9BACT</name>
<dbReference type="CDD" id="cd17991">
    <property type="entry name" value="DEXHc_TRCF"/>
    <property type="match status" value="1"/>
</dbReference>
<keyword evidence="8 13" id="KW-0238">DNA-binding</keyword>
<dbReference type="GO" id="GO:0003678">
    <property type="term" value="F:DNA helicase activity"/>
    <property type="evidence" value="ECO:0007669"/>
    <property type="project" value="TreeGrafter"/>
</dbReference>
<accession>E1YBQ9</accession>
<evidence type="ECO:0000256" key="13">
    <source>
        <dbReference type="HAMAP-Rule" id="MF_00969"/>
    </source>
</evidence>
<dbReference type="SMART" id="SM00982">
    <property type="entry name" value="TRCF"/>
    <property type="match status" value="1"/>
</dbReference>
<evidence type="ECO:0000256" key="9">
    <source>
        <dbReference type="ARBA" id="ARBA00023204"/>
    </source>
</evidence>
<dbReference type="PANTHER" id="PTHR47964">
    <property type="entry name" value="ATP-DEPENDENT DNA HELICASE HOMOLOG RECG, CHLOROPLASTIC"/>
    <property type="match status" value="1"/>
</dbReference>
<evidence type="ECO:0000256" key="2">
    <source>
        <dbReference type="ARBA" id="ARBA00022490"/>
    </source>
</evidence>
<dbReference type="PROSITE" id="PS51192">
    <property type="entry name" value="HELICASE_ATP_BIND_1"/>
    <property type="match status" value="1"/>
</dbReference>
<dbReference type="InterPro" id="IPR014001">
    <property type="entry name" value="Helicase_ATP-bd"/>
</dbReference>
<keyword evidence="2 13" id="KW-0963">Cytoplasm</keyword>
<keyword evidence="4 13" id="KW-0227">DNA damage</keyword>
<evidence type="ECO:0000259" key="14">
    <source>
        <dbReference type="PROSITE" id="PS51192"/>
    </source>
</evidence>
<dbReference type="NCBIfam" id="TIGR00580">
    <property type="entry name" value="mfd"/>
    <property type="match status" value="1"/>
</dbReference>
<evidence type="ECO:0000256" key="6">
    <source>
        <dbReference type="ARBA" id="ARBA00022806"/>
    </source>
</evidence>
<dbReference type="Gene3D" id="3.90.1150.50">
    <property type="entry name" value="Transcription-repair-coupling factor, D7 domain"/>
    <property type="match status" value="1"/>
</dbReference>
<dbReference type="Pfam" id="PF02559">
    <property type="entry name" value="CarD_TRCF_RID"/>
    <property type="match status" value="1"/>
</dbReference>
<evidence type="ECO:0000256" key="10">
    <source>
        <dbReference type="ARBA" id="ARBA00061104"/>
    </source>
</evidence>
<dbReference type="SUPFAM" id="SSF143517">
    <property type="entry name" value="TRCF domain-like"/>
    <property type="match status" value="1"/>
</dbReference>
<dbReference type="InterPro" id="IPR003711">
    <property type="entry name" value="CarD-like/TRCF_RID"/>
</dbReference>
<dbReference type="AlphaFoldDB" id="E1YBQ9"/>
<evidence type="ECO:0000313" key="16">
    <source>
        <dbReference type="EMBL" id="CBX28003.1"/>
    </source>
</evidence>
<dbReference type="SMART" id="SM00490">
    <property type="entry name" value="HELICc"/>
    <property type="match status" value="1"/>
</dbReference>
<dbReference type="Gene3D" id="3.40.50.11180">
    <property type="match status" value="1"/>
</dbReference>
<dbReference type="InterPro" id="IPR011545">
    <property type="entry name" value="DEAD/DEAH_box_helicase_dom"/>
</dbReference>
<dbReference type="GO" id="GO:0016787">
    <property type="term" value="F:hydrolase activity"/>
    <property type="evidence" value="ECO:0007669"/>
    <property type="project" value="UniProtKB-KW"/>
</dbReference>
<dbReference type="SUPFAM" id="SSF52540">
    <property type="entry name" value="P-loop containing nucleoside triphosphate hydrolases"/>
    <property type="match status" value="4"/>
</dbReference>
<dbReference type="Gene3D" id="2.40.10.170">
    <property type="match status" value="1"/>
</dbReference>
<organism evidence="16">
    <name type="scientific">uncultured Desulfobacterium sp</name>
    <dbReference type="NCBI Taxonomy" id="201089"/>
    <lineage>
        <taxon>Bacteria</taxon>
        <taxon>Pseudomonadati</taxon>
        <taxon>Thermodesulfobacteriota</taxon>
        <taxon>Desulfobacteria</taxon>
        <taxon>Desulfobacterales</taxon>
        <taxon>Desulfobacteriaceae</taxon>
        <taxon>Desulfobacterium</taxon>
        <taxon>environmental samples</taxon>
    </lineage>
</organism>
<evidence type="ECO:0000259" key="15">
    <source>
        <dbReference type="PROSITE" id="PS51194"/>
    </source>
</evidence>
<dbReference type="InterPro" id="IPR048635">
    <property type="entry name" value="MFD_D3"/>
</dbReference>
<proteinExistence type="inferred from homology"/>
<comment type="similarity">
    <text evidence="10 13">In the N-terminal section; belongs to the UvrB family.</text>
</comment>
<keyword evidence="6" id="KW-0347">Helicase</keyword>
<dbReference type="Gene3D" id="3.40.50.300">
    <property type="entry name" value="P-loop containing nucleotide triphosphate hydrolases"/>
    <property type="match status" value="2"/>
</dbReference>
<dbReference type="EC" id="3.6.4.-" evidence="13"/>
<evidence type="ECO:0000256" key="12">
    <source>
        <dbReference type="ARBA" id="ARBA00070128"/>
    </source>
</evidence>
<feature type="domain" description="Helicase C-terminal" evidence="15">
    <location>
        <begin position="816"/>
        <end position="978"/>
    </location>
</feature>
<dbReference type="Gene3D" id="3.30.2060.10">
    <property type="entry name" value="Penicillin-binding protein 1b domain"/>
    <property type="match status" value="1"/>
</dbReference>
<dbReference type="PANTHER" id="PTHR47964:SF1">
    <property type="entry name" value="ATP-DEPENDENT DNA HELICASE HOMOLOG RECG, CHLOROPLASTIC"/>
    <property type="match status" value="1"/>
</dbReference>
<comment type="function">
    <text evidence="13">Couples transcription and DNA repair by recognizing RNA polymerase (RNAP) stalled at DNA lesions. Mediates ATP-dependent release of RNAP and its truncated transcript from the DNA, and recruitment of nucleotide excision repair machinery to the damaged site.</text>
</comment>
<evidence type="ECO:0000256" key="1">
    <source>
        <dbReference type="ARBA" id="ARBA00004496"/>
    </source>
</evidence>
<dbReference type="InterPro" id="IPR036101">
    <property type="entry name" value="CarD-like/TRCF_RID_sf"/>
</dbReference>
<dbReference type="SUPFAM" id="SSF141259">
    <property type="entry name" value="CarD-like"/>
    <property type="match status" value="1"/>
</dbReference>
<comment type="subcellular location">
    <subcellularLocation>
        <location evidence="1 13">Cytoplasm</location>
    </subcellularLocation>
</comment>
<dbReference type="GO" id="GO:0006355">
    <property type="term" value="P:regulation of DNA-templated transcription"/>
    <property type="evidence" value="ECO:0007669"/>
    <property type="project" value="UniProtKB-UniRule"/>
</dbReference>
<dbReference type="InterPro" id="IPR027417">
    <property type="entry name" value="P-loop_NTPase"/>
</dbReference>
<dbReference type="GO" id="GO:0000716">
    <property type="term" value="P:transcription-coupled nucleotide-excision repair, DNA damage recognition"/>
    <property type="evidence" value="ECO:0007669"/>
    <property type="project" value="UniProtKB-UniRule"/>
</dbReference>
<dbReference type="GO" id="GO:0005737">
    <property type="term" value="C:cytoplasm"/>
    <property type="evidence" value="ECO:0007669"/>
    <property type="project" value="UniProtKB-SubCell"/>
</dbReference>
<dbReference type="Pfam" id="PF03461">
    <property type="entry name" value="TRCF"/>
    <property type="match status" value="1"/>
</dbReference>
<protein>
    <recommendedName>
        <fullName evidence="12 13">Transcription-repair-coupling factor</fullName>
        <shortName evidence="13">TRCF</shortName>
        <ecNumber evidence="13">3.6.4.-</ecNumber>
    </recommendedName>
</protein>
<dbReference type="InterPro" id="IPR004576">
    <property type="entry name" value="Mfd"/>
</dbReference>
<dbReference type="InterPro" id="IPR005118">
    <property type="entry name" value="TRCF_C"/>
</dbReference>
<evidence type="ECO:0000256" key="7">
    <source>
        <dbReference type="ARBA" id="ARBA00022840"/>
    </source>
</evidence>
<dbReference type="PROSITE" id="PS51194">
    <property type="entry name" value="HELICASE_CTER"/>
    <property type="match status" value="1"/>
</dbReference>
<keyword evidence="3 13" id="KW-0547">Nucleotide-binding</keyword>
<keyword evidence="7 13" id="KW-0067">ATP-binding</keyword>
<feature type="domain" description="Helicase ATP-binding" evidence="14">
    <location>
        <begin position="642"/>
        <end position="803"/>
    </location>
</feature>
<evidence type="ECO:0000256" key="8">
    <source>
        <dbReference type="ARBA" id="ARBA00023125"/>
    </source>
</evidence>
<keyword evidence="9 13" id="KW-0234">DNA repair</keyword>
<evidence type="ECO:0000256" key="3">
    <source>
        <dbReference type="ARBA" id="ARBA00022741"/>
    </source>
</evidence>
<dbReference type="Pfam" id="PF00271">
    <property type="entry name" value="Helicase_C"/>
    <property type="match status" value="1"/>
</dbReference>
<evidence type="ECO:0000256" key="5">
    <source>
        <dbReference type="ARBA" id="ARBA00022801"/>
    </source>
</evidence>
<comment type="similarity">
    <text evidence="11 13">In the C-terminal section; belongs to the helicase family. RecG subfamily.</text>
</comment>
<evidence type="ECO:0000256" key="11">
    <source>
        <dbReference type="ARBA" id="ARBA00061399"/>
    </source>
</evidence>
<dbReference type="GO" id="GO:0005524">
    <property type="term" value="F:ATP binding"/>
    <property type="evidence" value="ECO:0007669"/>
    <property type="project" value="UniProtKB-UniRule"/>
</dbReference>
<dbReference type="InterPro" id="IPR001650">
    <property type="entry name" value="Helicase_C-like"/>
</dbReference>
<dbReference type="FunFam" id="3.40.50.300:FF:000546">
    <property type="entry name" value="Transcription-repair-coupling factor"/>
    <property type="match status" value="1"/>
</dbReference>
<keyword evidence="5 13" id="KW-0378">Hydrolase</keyword>
<dbReference type="Pfam" id="PF21132">
    <property type="entry name" value="MFD_D3"/>
    <property type="match status" value="1"/>
</dbReference>
<reference evidence="16" key="1">
    <citation type="journal article" date="2011" name="Environ. Microbiol.">
        <title>Genomic insights into the metabolic potential of the polycyclic aromatic hydrocarbon degrading sulfate-reducing Deltaproteobacterium N47.</title>
        <authorList>
            <person name="Bergmann F."/>
            <person name="Selesi D."/>
            <person name="Weinmaier T."/>
            <person name="Tischler P."/>
            <person name="Rattei T."/>
            <person name="Meckenstock R.U."/>
        </authorList>
    </citation>
    <scope>NUCLEOTIDE SEQUENCE</scope>
</reference>
<dbReference type="GO" id="GO:0003684">
    <property type="term" value="F:damaged DNA binding"/>
    <property type="evidence" value="ECO:0007669"/>
    <property type="project" value="InterPro"/>
</dbReference>
<dbReference type="InterPro" id="IPR037235">
    <property type="entry name" value="TRCF-like_C_D7"/>
</dbReference>